<evidence type="ECO:0000256" key="6">
    <source>
        <dbReference type="ARBA" id="ARBA00023136"/>
    </source>
</evidence>
<dbReference type="GO" id="GO:0032222">
    <property type="term" value="P:regulation of synaptic transmission, cholinergic"/>
    <property type="evidence" value="ECO:0007669"/>
    <property type="project" value="InterPro"/>
</dbReference>
<evidence type="ECO:0000256" key="7">
    <source>
        <dbReference type="ARBA" id="ARBA00023180"/>
    </source>
</evidence>
<dbReference type="RefSeq" id="XP_011314870.1">
    <property type="nucleotide sequence ID" value="XM_011316568.1"/>
</dbReference>
<evidence type="ECO:0000256" key="3">
    <source>
        <dbReference type="ARBA" id="ARBA00022692"/>
    </source>
</evidence>
<keyword evidence="3 9" id="KW-0812">Transmembrane</keyword>
<evidence type="ECO:0000256" key="4">
    <source>
        <dbReference type="ARBA" id="ARBA00022729"/>
    </source>
</evidence>
<dbReference type="GO" id="GO:0098552">
    <property type="term" value="C:side of membrane"/>
    <property type="evidence" value="ECO:0007669"/>
    <property type="project" value="UniProtKB-KW"/>
</dbReference>
<dbReference type="AlphaFoldDB" id="A0A9R1TSM9"/>
<reference evidence="11" key="1">
    <citation type="submission" date="2025-08" db="UniProtKB">
        <authorList>
            <consortium name="RefSeq"/>
        </authorList>
    </citation>
    <scope>IDENTIFICATION</scope>
    <source>
        <strain evidence="11">USDA-PBARC FA_bdor</strain>
        <tissue evidence="11">Whole organism</tissue>
    </source>
</reference>
<keyword evidence="8" id="KW-0449">Lipoprotein</keyword>
<dbReference type="PANTHER" id="PTHR33562">
    <property type="entry name" value="ATILLA, ISOFORM B-RELATED-RELATED"/>
    <property type="match status" value="1"/>
</dbReference>
<gene>
    <name evidence="11" type="primary">LOC105273875</name>
</gene>
<keyword evidence="10" id="KW-1185">Reference proteome</keyword>
<feature type="transmembrane region" description="Helical" evidence="9">
    <location>
        <begin position="12"/>
        <end position="30"/>
    </location>
</feature>
<evidence type="ECO:0000256" key="5">
    <source>
        <dbReference type="ARBA" id="ARBA00022989"/>
    </source>
</evidence>
<keyword evidence="7" id="KW-0325">Glycoprotein</keyword>
<comment type="subcellular location">
    <subcellularLocation>
        <location evidence="1">Membrane</location>
        <topology evidence="1">Lipid-anchor</topology>
        <topology evidence="1">GPI-anchor</topology>
    </subcellularLocation>
</comment>
<dbReference type="InterPro" id="IPR031424">
    <property type="entry name" value="QVR-like"/>
</dbReference>
<keyword evidence="5 9" id="KW-1133">Transmembrane helix</keyword>
<dbReference type="OrthoDB" id="6420171at2759"/>
<evidence type="ECO:0000256" key="9">
    <source>
        <dbReference type="SAM" id="Phobius"/>
    </source>
</evidence>
<keyword evidence="2" id="KW-0336">GPI-anchor</keyword>
<proteinExistence type="predicted"/>
<name>A0A9R1TSM9_9HYME</name>
<keyword evidence="4" id="KW-0732">Signal</keyword>
<organism evidence="10 11">
    <name type="scientific">Fopius arisanus</name>
    <dbReference type="NCBI Taxonomy" id="64838"/>
    <lineage>
        <taxon>Eukaryota</taxon>
        <taxon>Metazoa</taxon>
        <taxon>Ecdysozoa</taxon>
        <taxon>Arthropoda</taxon>
        <taxon>Hexapoda</taxon>
        <taxon>Insecta</taxon>
        <taxon>Pterygota</taxon>
        <taxon>Neoptera</taxon>
        <taxon>Endopterygota</taxon>
        <taxon>Hymenoptera</taxon>
        <taxon>Apocrita</taxon>
        <taxon>Ichneumonoidea</taxon>
        <taxon>Braconidae</taxon>
        <taxon>Opiinae</taxon>
        <taxon>Fopius</taxon>
    </lineage>
</organism>
<dbReference type="GO" id="GO:0030431">
    <property type="term" value="P:sleep"/>
    <property type="evidence" value="ECO:0007669"/>
    <property type="project" value="InterPro"/>
</dbReference>
<dbReference type="InterPro" id="IPR045860">
    <property type="entry name" value="Snake_toxin-like_sf"/>
</dbReference>
<evidence type="ECO:0000256" key="1">
    <source>
        <dbReference type="ARBA" id="ARBA00004589"/>
    </source>
</evidence>
<keyword evidence="6 9" id="KW-0472">Membrane</keyword>
<dbReference type="Pfam" id="PF17064">
    <property type="entry name" value="QVR"/>
    <property type="match status" value="1"/>
</dbReference>
<evidence type="ECO:0008006" key="12">
    <source>
        <dbReference type="Google" id="ProtNLM"/>
    </source>
</evidence>
<evidence type="ECO:0000256" key="8">
    <source>
        <dbReference type="ARBA" id="ARBA00023288"/>
    </source>
</evidence>
<dbReference type="KEGG" id="fas:105273875"/>
<evidence type="ECO:0000313" key="11">
    <source>
        <dbReference type="RefSeq" id="XP_011314870.1"/>
    </source>
</evidence>
<evidence type="ECO:0000256" key="2">
    <source>
        <dbReference type="ARBA" id="ARBA00022622"/>
    </source>
</evidence>
<sequence length="150" mass="17660">MKLVISSFALPTMAHCIMIFLVIPVIFLYTTCWGIQCYQCESLKDDSCTEHEVDPRYLLRCPVTHNYCRKIISAFYFKDSSETFVVRECAIHGSIVEDCYKGKYSKDSYQYVCECKNAEGCNSSSNFHHQNWIIEPFFKDIWKRFPVFIR</sequence>
<dbReference type="GeneID" id="105273875"/>
<dbReference type="InterPro" id="IPR050975">
    <property type="entry name" value="Sleep_regulator"/>
</dbReference>
<protein>
    <recommendedName>
        <fullName evidence="12">Protein quiver</fullName>
    </recommendedName>
</protein>
<accession>A0A9R1TSM9</accession>
<evidence type="ECO:0000313" key="10">
    <source>
        <dbReference type="Proteomes" id="UP000694866"/>
    </source>
</evidence>
<dbReference type="Proteomes" id="UP000694866">
    <property type="component" value="Unplaced"/>
</dbReference>
<dbReference type="Gene3D" id="2.10.60.10">
    <property type="entry name" value="CD59"/>
    <property type="match status" value="1"/>
</dbReference>